<dbReference type="CDD" id="cd04186">
    <property type="entry name" value="GT_2_like_c"/>
    <property type="match status" value="1"/>
</dbReference>
<dbReference type="PANTHER" id="PTHR43179:SF7">
    <property type="entry name" value="RHAMNOSYLTRANSFERASE WBBL"/>
    <property type="match status" value="1"/>
</dbReference>
<dbReference type="Pfam" id="PF13641">
    <property type="entry name" value="Glyco_tranf_2_3"/>
    <property type="match status" value="1"/>
</dbReference>
<sequence length="302" mass="32505">MAESSDESGARPAPRVGVVTVAYRSNAVLEKLLASLADASTEPLSVVVVDNFPGDDESASPIAHRFGATYVARPENPGYGAAINAGQPFLPQSVEWVLICNPDLELAPGSIDALLATAETDARIASVGPAILNIDGSVYPSARRVPSLRTGVGHALFANIWQSNPWTKAYKQDSTDALTRRDAGWLSGACLLVRRAAFTDTGGFDEGYFMYFEDVDLGYRFGKAGWRNVFEPSARATHIGGHSTAGSSARMVRAHHDSARQFVNRKYTGGQWWPVRTVLNIGLSVRSRVQVRAVEKGARRGS</sequence>
<reference evidence="2" key="1">
    <citation type="submission" date="2015-12" db="EMBL/GenBank/DDBJ databases">
        <authorList>
            <person name="Shamseldin A."/>
            <person name="Moawad H."/>
            <person name="Abd El-Rahim W.M."/>
            <person name="Sadowsky M.J."/>
        </authorList>
    </citation>
    <scope>NUCLEOTIDE SEQUENCE [LARGE SCALE GENOMIC DNA]</scope>
    <source>
        <strain evidence="2">JAM AC0309</strain>
    </source>
</reference>
<dbReference type="AlphaFoldDB" id="A0A0U5CHE8"/>
<gene>
    <name evidence="1" type="ORF">MalAC0309_2280</name>
</gene>
<reference evidence="1 2" key="2">
    <citation type="submission" date="2016-01" db="EMBL/GenBank/DDBJ databases">
        <title>Microcella alkaliphila JAM AC0309 whole genome shotgun sequence.</title>
        <authorList>
            <person name="Kurata A."/>
            <person name="Hirose Y."/>
            <person name="Kishimoto N."/>
            <person name="Kobayashi T."/>
        </authorList>
    </citation>
    <scope>NUCLEOTIDE SEQUENCE [LARGE SCALE GENOMIC DNA]</scope>
    <source>
        <strain evidence="1 2">JAM AC0309</strain>
    </source>
</reference>
<accession>A0A0U5CHE8</accession>
<evidence type="ECO:0008006" key="3">
    <source>
        <dbReference type="Google" id="ProtNLM"/>
    </source>
</evidence>
<dbReference type="EMBL" id="AP017315">
    <property type="protein sequence ID" value="BAU33122.1"/>
    <property type="molecule type" value="Genomic_DNA"/>
</dbReference>
<evidence type="ECO:0000313" key="2">
    <source>
        <dbReference type="Proteomes" id="UP000218965"/>
    </source>
</evidence>
<dbReference type="Proteomes" id="UP000218965">
    <property type="component" value="Chromosome"/>
</dbReference>
<organism evidence="1 2">
    <name type="scientific">Microcella alkaliphila</name>
    <dbReference type="NCBI Taxonomy" id="279828"/>
    <lineage>
        <taxon>Bacteria</taxon>
        <taxon>Bacillati</taxon>
        <taxon>Actinomycetota</taxon>
        <taxon>Actinomycetes</taxon>
        <taxon>Micrococcales</taxon>
        <taxon>Microbacteriaceae</taxon>
        <taxon>Microcella</taxon>
    </lineage>
</organism>
<evidence type="ECO:0000313" key="1">
    <source>
        <dbReference type="EMBL" id="BAU33122.1"/>
    </source>
</evidence>
<dbReference type="Gene3D" id="3.90.550.10">
    <property type="entry name" value="Spore Coat Polysaccharide Biosynthesis Protein SpsA, Chain A"/>
    <property type="match status" value="1"/>
</dbReference>
<dbReference type="RefSeq" id="WP_096422763.1">
    <property type="nucleotide sequence ID" value="NZ_AP017315.1"/>
</dbReference>
<dbReference type="OrthoDB" id="9771846at2"/>
<dbReference type="KEGG" id="malk:MalAC0309_2280"/>
<proteinExistence type="predicted"/>
<name>A0A0U5CHE8_9MICO</name>
<dbReference type="SUPFAM" id="SSF53448">
    <property type="entry name" value="Nucleotide-diphospho-sugar transferases"/>
    <property type="match status" value="1"/>
</dbReference>
<protein>
    <recommendedName>
        <fullName evidence="3">N-acetylglucosaminyl-diphospho-decaprenol L-rhamnosyltransferase</fullName>
    </recommendedName>
</protein>
<dbReference type="PANTHER" id="PTHR43179">
    <property type="entry name" value="RHAMNOSYLTRANSFERASE WBBL"/>
    <property type="match status" value="1"/>
</dbReference>
<dbReference type="InterPro" id="IPR029044">
    <property type="entry name" value="Nucleotide-diphossugar_trans"/>
</dbReference>